<dbReference type="Pfam" id="PF03323">
    <property type="entry name" value="GerA"/>
    <property type="match status" value="1"/>
</dbReference>
<dbReference type="RefSeq" id="WP_379950248.1">
    <property type="nucleotide sequence ID" value="NZ_JBHMAF010000100.1"/>
</dbReference>
<proteinExistence type="predicted"/>
<organism evidence="3 4">
    <name type="scientific">Ectobacillus funiculus</name>
    <dbReference type="NCBI Taxonomy" id="137993"/>
    <lineage>
        <taxon>Bacteria</taxon>
        <taxon>Bacillati</taxon>
        <taxon>Bacillota</taxon>
        <taxon>Bacilli</taxon>
        <taxon>Bacillales</taxon>
        <taxon>Bacillaceae</taxon>
        <taxon>Ectobacillus</taxon>
    </lineage>
</organism>
<reference evidence="3 4" key="1">
    <citation type="submission" date="2024-09" db="EMBL/GenBank/DDBJ databases">
        <authorList>
            <person name="Sun Q."/>
            <person name="Mori K."/>
        </authorList>
    </citation>
    <scope>NUCLEOTIDE SEQUENCE [LARGE SCALE GENOMIC DNA]</scope>
    <source>
        <strain evidence="3 4">JCM 11201</strain>
    </source>
</reference>
<evidence type="ECO:0000313" key="4">
    <source>
        <dbReference type="Proteomes" id="UP001589609"/>
    </source>
</evidence>
<evidence type="ECO:0000256" key="1">
    <source>
        <dbReference type="ARBA" id="ARBA00023136"/>
    </source>
</evidence>
<dbReference type="InterPro" id="IPR004995">
    <property type="entry name" value="Spore_Ger"/>
</dbReference>
<gene>
    <name evidence="3" type="ORF">ACFFMS_15820</name>
</gene>
<accession>A0ABV5WHL0</accession>
<evidence type="ECO:0000313" key="3">
    <source>
        <dbReference type="EMBL" id="MFB9759862.1"/>
    </source>
</evidence>
<dbReference type="EMBL" id="JBHMAF010000100">
    <property type="protein sequence ID" value="MFB9759862.1"/>
    <property type="molecule type" value="Genomic_DNA"/>
</dbReference>
<comment type="caution">
    <text evidence="3">The sequence shown here is derived from an EMBL/GenBank/DDBJ whole genome shotgun (WGS) entry which is preliminary data.</text>
</comment>
<dbReference type="Proteomes" id="UP001589609">
    <property type="component" value="Unassembled WGS sequence"/>
</dbReference>
<feature type="region of interest" description="Disordered" evidence="2">
    <location>
        <begin position="1"/>
        <end position="21"/>
    </location>
</feature>
<evidence type="ECO:0000256" key="2">
    <source>
        <dbReference type="SAM" id="MobiDB-lite"/>
    </source>
</evidence>
<name>A0ABV5WHL0_9BACI</name>
<protein>
    <submittedName>
        <fullName evidence="3">Spore germination protein</fullName>
    </submittedName>
</protein>
<keyword evidence="1" id="KW-0472">Membrane</keyword>
<sequence>MGLREGFTENLRTNTTLTRRRAKTPKLKITRLSV</sequence>
<keyword evidence="4" id="KW-1185">Reference proteome</keyword>